<evidence type="ECO:0000313" key="2">
    <source>
        <dbReference type="EMBL" id="EBP2249379.1"/>
    </source>
</evidence>
<accession>A0A5U2UJQ4</accession>
<proteinExistence type="predicted"/>
<sequence>MESIIAIRAPSLLATLSVWSASFQAQNTMLKNDLIVKTFLCGFLHIERQKIGYWHHFMLYSHAA</sequence>
<dbReference type="AlphaFoldDB" id="A0A5U2UJQ4"/>
<organism evidence="2">
    <name type="scientific">Salmonella enterica</name>
    <name type="common">Salmonella choleraesuis</name>
    <dbReference type="NCBI Taxonomy" id="28901"/>
    <lineage>
        <taxon>Bacteria</taxon>
        <taxon>Pseudomonadati</taxon>
        <taxon>Pseudomonadota</taxon>
        <taxon>Gammaproteobacteria</taxon>
        <taxon>Enterobacterales</taxon>
        <taxon>Enterobacteriaceae</taxon>
        <taxon>Salmonella</taxon>
    </lineage>
</organism>
<reference evidence="2" key="1">
    <citation type="submission" date="2018-07" db="EMBL/GenBank/DDBJ databases">
        <authorList>
            <consortium name="GenomeTrakr network: Whole genome sequencing for foodborne pathogen traceback"/>
        </authorList>
    </citation>
    <scope>NUCLEOTIDE SEQUENCE</scope>
    <source>
        <strain evidence="2">FLUFL-333</strain>
    </source>
</reference>
<evidence type="ECO:0000256" key="1">
    <source>
        <dbReference type="SAM" id="SignalP"/>
    </source>
</evidence>
<evidence type="ECO:0008006" key="3">
    <source>
        <dbReference type="Google" id="ProtNLM"/>
    </source>
</evidence>
<keyword evidence="1" id="KW-0732">Signal</keyword>
<dbReference type="EMBL" id="AAGLBX010000001">
    <property type="protein sequence ID" value="EBP2249379.1"/>
    <property type="molecule type" value="Genomic_DNA"/>
</dbReference>
<feature type="signal peptide" evidence="1">
    <location>
        <begin position="1"/>
        <end position="25"/>
    </location>
</feature>
<comment type="caution">
    <text evidence="2">The sequence shown here is derived from an EMBL/GenBank/DDBJ whole genome shotgun (WGS) entry which is preliminary data.</text>
</comment>
<gene>
    <name evidence="2" type="ORF">QW36_00150</name>
</gene>
<protein>
    <recommendedName>
        <fullName evidence="3">Secreted protein</fullName>
    </recommendedName>
</protein>
<feature type="chain" id="PRO_5030139449" description="Secreted protein" evidence="1">
    <location>
        <begin position="26"/>
        <end position="64"/>
    </location>
</feature>
<name>A0A5U2UJQ4_SALER</name>